<organism evidence="4">
    <name type="scientific">Nippostrongylus brasiliensis</name>
    <name type="common">Rat hookworm</name>
    <dbReference type="NCBI Taxonomy" id="27835"/>
    <lineage>
        <taxon>Eukaryota</taxon>
        <taxon>Metazoa</taxon>
        <taxon>Ecdysozoa</taxon>
        <taxon>Nematoda</taxon>
        <taxon>Chromadorea</taxon>
        <taxon>Rhabditida</taxon>
        <taxon>Rhabditina</taxon>
        <taxon>Rhabditomorpha</taxon>
        <taxon>Strongyloidea</taxon>
        <taxon>Heligmosomidae</taxon>
        <taxon>Nippostrongylus</taxon>
    </lineage>
</organism>
<gene>
    <name evidence="2" type="ORF">NBR_LOCUS11838</name>
</gene>
<keyword evidence="1" id="KW-1133">Transmembrane helix</keyword>
<reference evidence="4" key="1">
    <citation type="submission" date="2017-02" db="UniProtKB">
        <authorList>
            <consortium name="WormBaseParasite"/>
        </authorList>
    </citation>
    <scope>IDENTIFICATION</scope>
</reference>
<keyword evidence="3" id="KW-1185">Reference proteome</keyword>
<keyword evidence="1" id="KW-0812">Transmembrane</keyword>
<dbReference type="EMBL" id="UYSL01020612">
    <property type="protein sequence ID" value="VDL75427.1"/>
    <property type="molecule type" value="Genomic_DNA"/>
</dbReference>
<sequence>MPYQAGLFESLYRYAMLVGIISCLQHFVVDGFMSMPFLTAICYLLCAHYRCSPQDRFARFQARKAWRSAYTENLLRNFSLTILSMLRIEDAQLSRHVHDFRLNRRPMAAAAA</sequence>
<reference evidence="2 3" key="2">
    <citation type="submission" date="2018-11" db="EMBL/GenBank/DDBJ databases">
        <authorList>
            <consortium name="Pathogen Informatics"/>
        </authorList>
    </citation>
    <scope>NUCLEOTIDE SEQUENCE [LARGE SCALE GENOMIC DNA]</scope>
</reference>
<evidence type="ECO:0000313" key="3">
    <source>
        <dbReference type="Proteomes" id="UP000271162"/>
    </source>
</evidence>
<evidence type="ECO:0000313" key="2">
    <source>
        <dbReference type="EMBL" id="VDL75427.1"/>
    </source>
</evidence>
<protein>
    <submittedName>
        <fullName evidence="4">MBOAT_2 domain-containing protein</fullName>
    </submittedName>
</protein>
<dbReference type="WBParaSite" id="NBR_0001184101-mRNA-1">
    <property type="protein sequence ID" value="NBR_0001184101-mRNA-1"/>
    <property type="gene ID" value="NBR_0001184101"/>
</dbReference>
<evidence type="ECO:0000313" key="4">
    <source>
        <dbReference type="WBParaSite" id="NBR_0001184101-mRNA-1"/>
    </source>
</evidence>
<keyword evidence="1" id="KW-0472">Membrane</keyword>
<proteinExistence type="predicted"/>
<name>A0A0N4Y6V2_NIPBR</name>
<evidence type="ECO:0000256" key="1">
    <source>
        <dbReference type="SAM" id="Phobius"/>
    </source>
</evidence>
<accession>A0A0N4Y6V2</accession>
<feature type="transmembrane region" description="Helical" evidence="1">
    <location>
        <begin position="35"/>
        <end position="51"/>
    </location>
</feature>
<dbReference type="AlphaFoldDB" id="A0A0N4Y6V2"/>
<dbReference type="Proteomes" id="UP000271162">
    <property type="component" value="Unassembled WGS sequence"/>
</dbReference>